<evidence type="ECO:0000256" key="1">
    <source>
        <dbReference type="ARBA" id="ARBA00005709"/>
    </source>
</evidence>
<feature type="domain" description="Flagellin C-terminal" evidence="6">
    <location>
        <begin position="183"/>
        <end position="268"/>
    </location>
</feature>
<comment type="similarity">
    <text evidence="1 4">Belongs to the bacterial flagellin family.</text>
</comment>
<proteinExistence type="inferred from homology"/>
<evidence type="ECO:0000313" key="7">
    <source>
        <dbReference type="EMBL" id="MDW0112585.1"/>
    </source>
</evidence>
<evidence type="ECO:0000259" key="5">
    <source>
        <dbReference type="Pfam" id="PF00669"/>
    </source>
</evidence>
<comment type="function">
    <text evidence="4">Flagellin is the subunit protein which polymerizes to form the filaments of bacterial flagella.</text>
</comment>
<dbReference type="RefSeq" id="WP_317942471.1">
    <property type="nucleotide sequence ID" value="NZ_JAUBDI010000003.1"/>
</dbReference>
<keyword evidence="7" id="KW-0969">Cilium</keyword>
<sequence>MRVMSQEHIAFSTNRSQRNASQIEKSLVKLGSGVKIAKGSDNASGLAISETMRAQIRGISRAQSNMQDGLSVLEASNEGLNNVNGLLQRARELAVMSSNDTLTVNDRAASQVELDHLLGAIDDTAEKLEFNTKKILGQDASLILQVGANPGQQMKINLVDVSTKKLGLENASLRMRDDANALITKIDDAIQTVSGHLTRVGADMESVEHHLTNALVFENNLSRSLSLLEDTDMAKEMMNFIQMDIRQQGDHLLVGHVNQSVQRVMSLFSN</sequence>
<dbReference type="SUPFAM" id="SSF64518">
    <property type="entry name" value="Phase 1 flagellin"/>
    <property type="match status" value="1"/>
</dbReference>
<keyword evidence="4" id="KW-0964">Secreted</keyword>
<protein>
    <recommendedName>
        <fullName evidence="2 4">Flagellin</fullName>
    </recommendedName>
</protein>
<accession>A0ABU4G8D5</accession>
<dbReference type="PANTHER" id="PTHR42792:SF2">
    <property type="entry name" value="FLAGELLIN"/>
    <property type="match status" value="1"/>
</dbReference>
<dbReference type="Proteomes" id="UP001282284">
    <property type="component" value="Unassembled WGS sequence"/>
</dbReference>
<dbReference type="PRINTS" id="PR00207">
    <property type="entry name" value="FLAGELLIN"/>
</dbReference>
<dbReference type="Gene3D" id="1.20.1330.10">
    <property type="entry name" value="f41 fragment of flagellin, N-terminal domain"/>
    <property type="match status" value="1"/>
</dbReference>
<comment type="subcellular location">
    <subcellularLocation>
        <location evidence="4">Secreted</location>
    </subcellularLocation>
    <subcellularLocation>
        <location evidence="4">Bacterial flagellum</location>
    </subcellularLocation>
</comment>
<dbReference type="Pfam" id="PF00700">
    <property type="entry name" value="Flagellin_C"/>
    <property type="match status" value="1"/>
</dbReference>
<name>A0ABU4G8D5_9BACL</name>
<evidence type="ECO:0000259" key="6">
    <source>
        <dbReference type="Pfam" id="PF00700"/>
    </source>
</evidence>
<organism evidence="7 8">
    <name type="scientific">Sporosarcina saromensis</name>
    <dbReference type="NCBI Taxonomy" id="359365"/>
    <lineage>
        <taxon>Bacteria</taxon>
        <taxon>Bacillati</taxon>
        <taxon>Bacillota</taxon>
        <taxon>Bacilli</taxon>
        <taxon>Bacillales</taxon>
        <taxon>Caryophanaceae</taxon>
        <taxon>Sporosarcina</taxon>
    </lineage>
</organism>
<dbReference type="InterPro" id="IPR001492">
    <property type="entry name" value="Flagellin"/>
</dbReference>
<dbReference type="InterPro" id="IPR001029">
    <property type="entry name" value="Flagellin_N"/>
</dbReference>
<keyword evidence="8" id="KW-1185">Reference proteome</keyword>
<feature type="domain" description="Flagellin N-terminal" evidence="5">
    <location>
        <begin position="15"/>
        <end position="137"/>
    </location>
</feature>
<keyword evidence="7" id="KW-0966">Cell projection</keyword>
<dbReference type="EMBL" id="JAUBDI010000003">
    <property type="protein sequence ID" value="MDW0112585.1"/>
    <property type="molecule type" value="Genomic_DNA"/>
</dbReference>
<dbReference type="Pfam" id="PF00669">
    <property type="entry name" value="Flagellin_N"/>
    <property type="match status" value="1"/>
</dbReference>
<dbReference type="InterPro" id="IPR042187">
    <property type="entry name" value="Flagellin_C_sub2"/>
</dbReference>
<gene>
    <name evidence="7" type="ORF">QT711_05255</name>
</gene>
<dbReference type="PANTHER" id="PTHR42792">
    <property type="entry name" value="FLAGELLIN"/>
    <property type="match status" value="1"/>
</dbReference>
<dbReference type="Gene3D" id="6.10.10.10">
    <property type="entry name" value="Flagellar export chaperone, C-terminal domain"/>
    <property type="match status" value="1"/>
</dbReference>
<evidence type="ECO:0000256" key="4">
    <source>
        <dbReference type="RuleBase" id="RU362073"/>
    </source>
</evidence>
<keyword evidence="7" id="KW-0282">Flagellum</keyword>
<keyword evidence="3 4" id="KW-0975">Bacterial flagellum</keyword>
<comment type="caution">
    <text evidence="7">The sequence shown here is derived from an EMBL/GenBank/DDBJ whole genome shotgun (WGS) entry which is preliminary data.</text>
</comment>
<reference evidence="7 8" key="1">
    <citation type="submission" date="2023-06" db="EMBL/GenBank/DDBJ databases">
        <title>Sporosarcina sp. nov., isolated from Korean traditional fermented seafood 'Jeotgal'.</title>
        <authorList>
            <person name="Yang A.I."/>
            <person name="Shin N.-R."/>
        </authorList>
    </citation>
    <scope>NUCLEOTIDE SEQUENCE [LARGE SCALE GENOMIC DNA]</scope>
    <source>
        <strain evidence="7 8">KCTC13119</strain>
    </source>
</reference>
<evidence type="ECO:0000256" key="3">
    <source>
        <dbReference type="ARBA" id="ARBA00023143"/>
    </source>
</evidence>
<dbReference type="InterPro" id="IPR046358">
    <property type="entry name" value="Flagellin_C"/>
</dbReference>
<evidence type="ECO:0000256" key="2">
    <source>
        <dbReference type="ARBA" id="ARBA00020110"/>
    </source>
</evidence>
<evidence type="ECO:0000313" key="8">
    <source>
        <dbReference type="Proteomes" id="UP001282284"/>
    </source>
</evidence>